<organism evidence="13 14">
    <name type="scientific">Lingula anatina</name>
    <name type="common">Brachiopod</name>
    <name type="synonym">Lingula unguis</name>
    <dbReference type="NCBI Taxonomy" id="7574"/>
    <lineage>
        <taxon>Eukaryota</taxon>
        <taxon>Metazoa</taxon>
        <taxon>Spiralia</taxon>
        <taxon>Lophotrochozoa</taxon>
        <taxon>Brachiopoda</taxon>
        <taxon>Linguliformea</taxon>
        <taxon>Lingulata</taxon>
        <taxon>Lingulida</taxon>
        <taxon>Linguloidea</taxon>
        <taxon>Lingulidae</taxon>
        <taxon>Lingula</taxon>
    </lineage>
</organism>
<feature type="transmembrane region" description="Helical" evidence="11">
    <location>
        <begin position="365"/>
        <end position="385"/>
    </location>
</feature>
<feature type="transmembrane region" description="Helical" evidence="11">
    <location>
        <begin position="156"/>
        <end position="176"/>
    </location>
</feature>
<evidence type="ECO:0000256" key="2">
    <source>
        <dbReference type="ARBA" id="ARBA00022475"/>
    </source>
</evidence>
<protein>
    <submittedName>
        <fullName evidence="14">Octopamine receptor-like</fullName>
    </submittedName>
</protein>
<keyword evidence="5 9" id="KW-0297">G-protein coupled receptor</keyword>
<dbReference type="Pfam" id="PF00001">
    <property type="entry name" value="7tm_1"/>
    <property type="match status" value="1"/>
</dbReference>
<dbReference type="InterPro" id="IPR017452">
    <property type="entry name" value="GPCR_Rhodpsn_7TM"/>
</dbReference>
<keyword evidence="3 9" id="KW-0812">Transmembrane</keyword>
<dbReference type="STRING" id="7574.A0A2R2MQF0"/>
<dbReference type="PROSITE" id="PS50262">
    <property type="entry name" value="G_PROTEIN_RECEP_F1_2"/>
    <property type="match status" value="1"/>
</dbReference>
<keyword evidence="6 11" id="KW-0472">Membrane</keyword>
<dbReference type="OrthoDB" id="6101402at2759"/>
<evidence type="ECO:0000256" key="9">
    <source>
        <dbReference type="RuleBase" id="RU000688"/>
    </source>
</evidence>
<evidence type="ECO:0000256" key="1">
    <source>
        <dbReference type="ARBA" id="ARBA00004651"/>
    </source>
</evidence>
<dbReference type="AlphaFoldDB" id="A0A2R2MQF0"/>
<sequence length="440" mass="50099">MSNQTMAEVNSTEDFDLEQASTETRSCKGIACLPFITVEVILAILAILGNVFLIVAFVKFKELRHRSNFAIVSLAVADLLTGAICIPYNILTAYLIESLPSLRHLSFDKYTCLMKICIFSIMMEVSFLHQVLIAFERFMKICRHVQYPTWVTSKKLIITIWCTWLYIVFINLPPLFGWNSWSPGVECRSSKVQADFVRYIIIPHQPICLLAAFGFYIAIFRYVQQQKRKIASYTNSENCHQTNESVLSHDPIGLGREVDHPDFSMPSTSKTSVPLMTDIAGCSYKTSPITRVEPLFRADPKSPAMLDAPTKGKGKGKRSAPTTVFVLKQNPRPREDRQNSSPAAHQHRAKPGKAAKNVEVKVAKMTSLILASFTLLFIPSMILFLCERYFRNNRYTFNILFNITIECMCLGSVINPFIYGMLNRNFREAFFKLLRFDRFG</sequence>
<dbReference type="SUPFAM" id="SSF81321">
    <property type="entry name" value="Family A G protein-coupled receptor-like"/>
    <property type="match status" value="1"/>
</dbReference>
<feature type="transmembrane region" description="Helical" evidence="11">
    <location>
        <begin position="116"/>
        <end position="135"/>
    </location>
</feature>
<dbReference type="InterPro" id="IPR000276">
    <property type="entry name" value="GPCR_Rhodpsn"/>
</dbReference>
<comment type="subcellular location">
    <subcellularLocation>
        <location evidence="1">Cell membrane</location>
        <topology evidence="1">Multi-pass membrane protein</topology>
    </subcellularLocation>
</comment>
<feature type="transmembrane region" description="Helical" evidence="11">
    <location>
        <begin position="70"/>
        <end position="96"/>
    </location>
</feature>
<evidence type="ECO:0000256" key="3">
    <source>
        <dbReference type="ARBA" id="ARBA00022692"/>
    </source>
</evidence>
<feature type="transmembrane region" description="Helical" evidence="11">
    <location>
        <begin position="35"/>
        <end position="58"/>
    </location>
</feature>
<comment type="similarity">
    <text evidence="9">Belongs to the G-protein coupled receptor 1 family.</text>
</comment>
<dbReference type="PANTHER" id="PTHR24248">
    <property type="entry name" value="ADRENERGIC RECEPTOR-RELATED G-PROTEIN COUPLED RECEPTOR"/>
    <property type="match status" value="1"/>
</dbReference>
<keyword evidence="7 9" id="KW-0675">Receptor</keyword>
<dbReference type="RefSeq" id="XP_023932474.1">
    <property type="nucleotide sequence ID" value="XM_024076706.1"/>
</dbReference>
<feature type="transmembrane region" description="Helical" evidence="11">
    <location>
        <begin position="196"/>
        <end position="219"/>
    </location>
</feature>
<dbReference type="GO" id="GO:0005886">
    <property type="term" value="C:plasma membrane"/>
    <property type="evidence" value="ECO:0007669"/>
    <property type="project" value="UniProtKB-SubCell"/>
</dbReference>
<feature type="transmembrane region" description="Helical" evidence="11">
    <location>
        <begin position="397"/>
        <end position="422"/>
    </location>
</feature>
<dbReference type="GO" id="GO:0004930">
    <property type="term" value="F:G protein-coupled receptor activity"/>
    <property type="evidence" value="ECO:0007669"/>
    <property type="project" value="UniProtKB-KW"/>
</dbReference>
<evidence type="ECO:0000256" key="11">
    <source>
        <dbReference type="SAM" id="Phobius"/>
    </source>
</evidence>
<feature type="domain" description="G-protein coupled receptors family 1 profile" evidence="12">
    <location>
        <begin position="49"/>
        <end position="419"/>
    </location>
</feature>
<dbReference type="InParanoid" id="A0A2R2MQF0"/>
<accession>A0A2R2MQF0</accession>
<dbReference type="CDD" id="cd00637">
    <property type="entry name" value="7tm_classA_rhodopsin-like"/>
    <property type="match status" value="1"/>
</dbReference>
<gene>
    <name evidence="14" type="primary">LOC106159514</name>
</gene>
<proteinExistence type="inferred from homology"/>
<evidence type="ECO:0000256" key="4">
    <source>
        <dbReference type="ARBA" id="ARBA00022989"/>
    </source>
</evidence>
<dbReference type="SMART" id="SM01381">
    <property type="entry name" value="7TM_GPCR_Srsx"/>
    <property type="match status" value="1"/>
</dbReference>
<name>A0A2R2MQF0_LINAN</name>
<dbReference type="Proteomes" id="UP000085678">
    <property type="component" value="Unplaced"/>
</dbReference>
<dbReference type="PROSITE" id="PS00237">
    <property type="entry name" value="G_PROTEIN_RECEP_F1_1"/>
    <property type="match status" value="1"/>
</dbReference>
<evidence type="ECO:0000256" key="8">
    <source>
        <dbReference type="ARBA" id="ARBA00023224"/>
    </source>
</evidence>
<evidence type="ECO:0000313" key="13">
    <source>
        <dbReference type="Proteomes" id="UP000085678"/>
    </source>
</evidence>
<evidence type="ECO:0000256" key="7">
    <source>
        <dbReference type="ARBA" id="ARBA00023170"/>
    </source>
</evidence>
<evidence type="ECO:0000256" key="6">
    <source>
        <dbReference type="ARBA" id="ARBA00023136"/>
    </source>
</evidence>
<dbReference type="GeneID" id="106159514"/>
<evidence type="ECO:0000256" key="5">
    <source>
        <dbReference type="ARBA" id="ARBA00023040"/>
    </source>
</evidence>
<dbReference type="KEGG" id="lak:106159514"/>
<keyword evidence="13" id="KW-1185">Reference proteome</keyword>
<keyword evidence="8 9" id="KW-0807">Transducer</keyword>
<dbReference type="PRINTS" id="PR00237">
    <property type="entry name" value="GPCRRHODOPSN"/>
</dbReference>
<evidence type="ECO:0000259" key="12">
    <source>
        <dbReference type="PROSITE" id="PS50262"/>
    </source>
</evidence>
<dbReference type="Gene3D" id="1.20.1070.10">
    <property type="entry name" value="Rhodopsin 7-helix transmembrane proteins"/>
    <property type="match status" value="2"/>
</dbReference>
<reference evidence="14" key="1">
    <citation type="submission" date="2025-08" db="UniProtKB">
        <authorList>
            <consortium name="RefSeq"/>
        </authorList>
    </citation>
    <scope>IDENTIFICATION</scope>
    <source>
        <tissue evidence="14">Gonads</tissue>
    </source>
</reference>
<feature type="region of interest" description="Disordered" evidence="10">
    <location>
        <begin position="300"/>
        <end position="355"/>
    </location>
</feature>
<keyword evidence="2" id="KW-1003">Cell membrane</keyword>
<keyword evidence="4 11" id="KW-1133">Transmembrane helix</keyword>
<evidence type="ECO:0000256" key="10">
    <source>
        <dbReference type="SAM" id="MobiDB-lite"/>
    </source>
</evidence>
<evidence type="ECO:0000313" key="14">
    <source>
        <dbReference type="RefSeq" id="XP_023932474.1"/>
    </source>
</evidence>